<dbReference type="OrthoDB" id="5138250at2"/>
<accession>A0A368TNC9</accession>
<organism evidence="1 2">
    <name type="scientific">Vreelandella rituensis</name>
    <dbReference type="NCBI Taxonomy" id="2282306"/>
    <lineage>
        <taxon>Bacteria</taxon>
        <taxon>Pseudomonadati</taxon>
        <taxon>Pseudomonadota</taxon>
        <taxon>Gammaproteobacteria</taxon>
        <taxon>Oceanospirillales</taxon>
        <taxon>Halomonadaceae</taxon>
        <taxon>Vreelandella</taxon>
    </lineage>
</organism>
<dbReference type="Proteomes" id="UP000253204">
    <property type="component" value="Unassembled WGS sequence"/>
</dbReference>
<dbReference type="RefSeq" id="WP_114488472.1">
    <property type="nucleotide sequence ID" value="NZ_CBCSHM010000080.1"/>
</dbReference>
<sequence>MTNRQWNDNQQAWLTGISVFLVRERGLAYLDALRSLLDCYGFNVLCDLPIREGQRQALAQRIHDEDQERGSWPVSGGLPSHLLVVHDVHPVAEISVSRDAPGRIDNVRVLTVKAKIRATVNQACTAQEQCDPVHMSCNVAQALDYLKSLVPKQIDKIREIAQRHNAAFRTPYPVLADLSKQLCRAKVELVDFHGTEAICKTFRPGRERYLEREVKARELGASLPEVSRLLEVGPHYLVFERYADRMERILSPRAPFSHHGLLPIWTIERVRAVILHYRRLGYECIDLNPQDLIYDPCQGLKIIDFEFLQPGPDEIETLKGNYAWYAVPSRFTGDLPLSARQSSYRKRWFPYTGLPRTLCLNELPRPILALVRSVALVPLTLDGLRRVGWRHIQRLVRN</sequence>
<dbReference type="AlphaFoldDB" id="A0A368TNC9"/>
<keyword evidence="2" id="KW-1185">Reference proteome</keyword>
<evidence type="ECO:0000313" key="2">
    <source>
        <dbReference type="Proteomes" id="UP000253204"/>
    </source>
</evidence>
<name>A0A368TNC9_9GAMM</name>
<proteinExistence type="predicted"/>
<dbReference type="EMBL" id="QPIJ01000075">
    <property type="protein sequence ID" value="RCV86058.1"/>
    <property type="molecule type" value="Genomic_DNA"/>
</dbReference>
<gene>
    <name evidence="1" type="ORF">DU506_19170</name>
</gene>
<protein>
    <submittedName>
        <fullName evidence="1">Uncharacterized protein</fullName>
    </submittedName>
</protein>
<comment type="caution">
    <text evidence="1">The sequence shown here is derived from an EMBL/GenBank/DDBJ whole genome shotgun (WGS) entry which is preliminary data.</text>
</comment>
<reference evidence="1 2" key="1">
    <citation type="submission" date="2018-07" db="EMBL/GenBank/DDBJ databases">
        <title>Halomonas rutogse sp. nov., isolated from Lake TangqianCo on Tibetan Plateau.</title>
        <authorList>
            <person name="Lu H."/>
            <person name="Xing P."/>
            <person name="Wu Q."/>
        </authorList>
    </citation>
    <scope>NUCLEOTIDE SEQUENCE [LARGE SCALE GENOMIC DNA]</scope>
    <source>
        <strain evidence="1 2">TQ8S</strain>
    </source>
</reference>
<evidence type="ECO:0000313" key="1">
    <source>
        <dbReference type="EMBL" id="RCV86058.1"/>
    </source>
</evidence>